<gene>
    <name evidence="1" type="ORF">GGD69_006637</name>
</gene>
<sequence>MVGFDRKAVLNAFIDAAQGLRVLRYSGWPGTPNDMTLPDNFFIIEETPHQWLFPRT</sequence>
<reference evidence="1 2" key="1">
    <citation type="submission" date="2020-08" db="EMBL/GenBank/DDBJ databases">
        <title>Genomic Encyclopedia of Type Strains, Phase IV (KMG-V): Genome sequencing to study the core and pangenomes of soil and plant-associated prokaryotes.</title>
        <authorList>
            <person name="Whitman W."/>
        </authorList>
    </citation>
    <scope>NUCLEOTIDE SEQUENCE [LARGE SCALE GENOMIC DNA]</scope>
    <source>
        <strain evidence="1 2">SEMIA 4013</strain>
    </source>
</reference>
<name>A0AAW3V470_9BURK</name>
<accession>A0AAW3V470</accession>
<evidence type="ECO:0000313" key="1">
    <source>
        <dbReference type="EMBL" id="MBB6205742.1"/>
    </source>
</evidence>
<comment type="caution">
    <text evidence="1">The sequence shown here is derived from an EMBL/GenBank/DDBJ whole genome shotgun (WGS) entry which is preliminary data.</text>
</comment>
<dbReference type="SUPFAM" id="SSF53756">
    <property type="entry name" value="UDP-Glycosyltransferase/glycogen phosphorylase"/>
    <property type="match status" value="1"/>
</dbReference>
<evidence type="ECO:0000313" key="2">
    <source>
        <dbReference type="Proteomes" id="UP000518681"/>
    </source>
</evidence>
<dbReference type="AlphaFoldDB" id="A0AAW3V470"/>
<dbReference type="Gene3D" id="3.40.50.2000">
    <property type="entry name" value="Glycogen Phosphorylase B"/>
    <property type="match status" value="1"/>
</dbReference>
<proteinExistence type="predicted"/>
<dbReference type="Proteomes" id="UP000518681">
    <property type="component" value="Unassembled WGS sequence"/>
</dbReference>
<dbReference type="EMBL" id="JACIIK010000014">
    <property type="protein sequence ID" value="MBB6205742.1"/>
    <property type="molecule type" value="Genomic_DNA"/>
</dbReference>
<organism evidence="1 2">
    <name type="scientific">Paraburkholderia fungorum</name>
    <dbReference type="NCBI Taxonomy" id="134537"/>
    <lineage>
        <taxon>Bacteria</taxon>
        <taxon>Pseudomonadati</taxon>
        <taxon>Pseudomonadota</taxon>
        <taxon>Betaproteobacteria</taxon>
        <taxon>Burkholderiales</taxon>
        <taxon>Burkholderiaceae</taxon>
        <taxon>Paraburkholderia</taxon>
    </lineage>
</organism>
<protein>
    <submittedName>
        <fullName evidence="1">Uncharacterized protein</fullName>
    </submittedName>
</protein>
<dbReference type="RefSeq" id="WP_183801732.1">
    <property type="nucleotide sequence ID" value="NZ_JACIII010000015.1"/>
</dbReference>